<reference evidence="1 2" key="1">
    <citation type="journal article" date="2022" name="Nat. Ecol. Evol.">
        <title>A masculinizing supergene underlies an exaggerated male reproductive morph in a spider.</title>
        <authorList>
            <person name="Hendrickx F."/>
            <person name="De Corte Z."/>
            <person name="Sonet G."/>
            <person name="Van Belleghem S.M."/>
            <person name="Kostlbacher S."/>
            <person name="Vangestel C."/>
        </authorList>
    </citation>
    <scope>NUCLEOTIDE SEQUENCE [LARGE SCALE GENOMIC DNA]</scope>
    <source>
        <strain evidence="1">W744_W776</strain>
    </source>
</reference>
<keyword evidence="2" id="KW-1185">Reference proteome</keyword>
<gene>
    <name evidence="1" type="ORF">JTE90_024794</name>
</gene>
<comment type="caution">
    <text evidence="1">The sequence shown here is derived from an EMBL/GenBank/DDBJ whole genome shotgun (WGS) entry which is preliminary data.</text>
</comment>
<protein>
    <submittedName>
        <fullName evidence="1">Uncharacterized protein</fullName>
    </submittedName>
</protein>
<name>A0AAV6TZ91_9ARAC</name>
<evidence type="ECO:0000313" key="2">
    <source>
        <dbReference type="Proteomes" id="UP000827092"/>
    </source>
</evidence>
<dbReference type="EMBL" id="JAFNEN010000833">
    <property type="protein sequence ID" value="KAG8176974.1"/>
    <property type="molecule type" value="Genomic_DNA"/>
</dbReference>
<organism evidence="1 2">
    <name type="scientific">Oedothorax gibbosus</name>
    <dbReference type="NCBI Taxonomy" id="931172"/>
    <lineage>
        <taxon>Eukaryota</taxon>
        <taxon>Metazoa</taxon>
        <taxon>Ecdysozoa</taxon>
        <taxon>Arthropoda</taxon>
        <taxon>Chelicerata</taxon>
        <taxon>Arachnida</taxon>
        <taxon>Araneae</taxon>
        <taxon>Araneomorphae</taxon>
        <taxon>Entelegynae</taxon>
        <taxon>Araneoidea</taxon>
        <taxon>Linyphiidae</taxon>
        <taxon>Erigoninae</taxon>
        <taxon>Oedothorax</taxon>
    </lineage>
</organism>
<proteinExistence type="predicted"/>
<accession>A0AAV6TZ91</accession>
<evidence type="ECO:0000313" key="1">
    <source>
        <dbReference type="EMBL" id="KAG8176974.1"/>
    </source>
</evidence>
<dbReference type="AlphaFoldDB" id="A0AAV6TZ91"/>
<sequence length="201" mass="22606">MQNLQTIAKEISPKSNTRVTGHNTFKRPTFKKSHSQHLFRVEVGTESSEITTGRFVRRKSPSWNELDRPITGWLEKFTAHHNTRIEGVPVLSYISSKNIAYTHCRRTRQSPACTCGHMPPRGRHCGTLNLDHLHCVALARVLHIADLTLQLGSFVLEPGQGHRIEKKVEAAARHTSGGTYLEQMRVIQPSSPLKKISKGTD</sequence>
<dbReference type="Proteomes" id="UP000827092">
    <property type="component" value="Unassembled WGS sequence"/>
</dbReference>